<dbReference type="Gene3D" id="2.70.70.10">
    <property type="entry name" value="Glucose Permease (Domain IIA)"/>
    <property type="match status" value="1"/>
</dbReference>
<keyword evidence="4" id="KW-1185">Reference proteome</keyword>
<dbReference type="Pfam" id="PF01551">
    <property type="entry name" value="Peptidase_M23"/>
    <property type="match status" value="1"/>
</dbReference>
<evidence type="ECO:0000259" key="2">
    <source>
        <dbReference type="Pfam" id="PF01551"/>
    </source>
</evidence>
<dbReference type="SUPFAM" id="SSF51261">
    <property type="entry name" value="Duplicated hybrid motif"/>
    <property type="match status" value="1"/>
</dbReference>
<dbReference type="InterPro" id="IPR016047">
    <property type="entry name" value="M23ase_b-sheet_dom"/>
</dbReference>
<feature type="transmembrane region" description="Helical" evidence="1">
    <location>
        <begin position="12"/>
        <end position="31"/>
    </location>
</feature>
<dbReference type="KEGG" id="ccjz:ccrud_05145"/>
<organism evidence="3 4">
    <name type="scientific">Corynebacterium crudilactis</name>
    <dbReference type="NCBI Taxonomy" id="1652495"/>
    <lineage>
        <taxon>Bacteria</taxon>
        <taxon>Bacillati</taxon>
        <taxon>Actinomycetota</taxon>
        <taxon>Actinomycetes</taxon>
        <taxon>Mycobacteriales</taxon>
        <taxon>Corynebacteriaceae</taxon>
        <taxon>Corynebacterium</taxon>
    </lineage>
</organism>
<evidence type="ECO:0000256" key="1">
    <source>
        <dbReference type="SAM" id="Phobius"/>
    </source>
</evidence>
<dbReference type="GO" id="GO:0004222">
    <property type="term" value="F:metalloendopeptidase activity"/>
    <property type="evidence" value="ECO:0007669"/>
    <property type="project" value="TreeGrafter"/>
</dbReference>
<dbReference type="InterPro" id="IPR050570">
    <property type="entry name" value="Cell_wall_metabolism_enzyme"/>
</dbReference>
<proteinExistence type="predicted"/>
<gene>
    <name evidence="3" type="ORF">ccrud_05145</name>
</gene>
<dbReference type="CDD" id="cd12797">
    <property type="entry name" value="M23_peptidase"/>
    <property type="match status" value="1"/>
</dbReference>
<name>A0A172QSJ3_9CORY</name>
<dbReference type="STRING" id="1652495.ccrud_05145"/>
<protein>
    <submittedName>
        <fullName evidence="3">Metalloendopeptidase</fullName>
    </submittedName>
</protein>
<evidence type="ECO:0000313" key="4">
    <source>
        <dbReference type="Proteomes" id="UP000076929"/>
    </source>
</evidence>
<keyword evidence="1" id="KW-1133">Transmembrane helix</keyword>
<dbReference type="AlphaFoldDB" id="A0A172QSJ3"/>
<dbReference type="EMBL" id="CP015622">
    <property type="protein sequence ID" value="ANE03659.1"/>
    <property type="molecule type" value="Genomic_DNA"/>
</dbReference>
<accession>A0A172QSJ3</accession>
<keyword evidence="1" id="KW-0812">Transmembrane</keyword>
<feature type="domain" description="M23ase beta-sheet core" evidence="2">
    <location>
        <begin position="160"/>
        <end position="243"/>
    </location>
</feature>
<dbReference type="InterPro" id="IPR011055">
    <property type="entry name" value="Dup_hybrid_motif"/>
</dbReference>
<sequence length="293" mass="31973">MNFLIRLYRVRGVILFVAIVLCLLGAFRRFIPQSEALDMIFLGLPWLGITGMLIAMLVAVLVPKWLPVSETISIVPPVDGRWLGMNSPVNKVPSHGVRAYGQSYAIDLVYEPVDQKRPTFGVGPVMRRPEDYPAFGQPVRAMIDGQVVSVLDALRDHRARSGTLSVLYMLVEGALRELAGPKFIIGNHVTIRSDDGVFAVVAHLKSGSALVAVGDRVHAGQVIAECGNSGNSSEPHVHVQLMDRRSFWTGQGVPFVFADVQIGDADLLQNALPGNLQHVKILALQQPSKNSKE</sequence>
<feature type="transmembrane region" description="Helical" evidence="1">
    <location>
        <begin position="43"/>
        <end position="62"/>
    </location>
</feature>
<dbReference type="PANTHER" id="PTHR21666">
    <property type="entry name" value="PEPTIDASE-RELATED"/>
    <property type="match status" value="1"/>
</dbReference>
<evidence type="ECO:0000313" key="3">
    <source>
        <dbReference type="EMBL" id="ANE03659.1"/>
    </source>
</evidence>
<dbReference type="Proteomes" id="UP000076929">
    <property type="component" value="Chromosome"/>
</dbReference>
<dbReference type="PANTHER" id="PTHR21666:SF270">
    <property type="entry name" value="MUREIN HYDROLASE ACTIVATOR ENVC"/>
    <property type="match status" value="1"/>
</dbReference>
<keyword evidence="1" id="KW-0472">Membrane</keyword>
<reference evidence="3 4" key="1">
    <citation type="submission" date="2016-05" db="EMBL/GenBank/DDBJ databases">
        <title>Complete genome sequence of Corynebacterium crudilactis, a new Corynebacterium species isolated from raw cow's milk.</title>
        <authorList>
            <person name="Christian R."/>
            <person name="Zimmermann J."/>
            <person name="Lipski A."/>
            <person name="Kalinowski J."/>
        </authorList>
    </citation>
    <scope>NUCLEOTIDE SEQUENCE [LARGE SCALE GENOMIC DNA]</scope>
    <source>
        <strain evidence="3 4">JZ16</strain>
    </source>
</reference>
<dbReference type="OrthoDB" id="9809488at2"/>